<protein>
    <submittedName>
        <fullName evidence="1">Uncharacterized protein</fullName>
    </submittedName>
</protein>
<evidence type="ECO:0000313" key="2">
    <source>
        <dbReference type="Proteomes" id="UP000190541"/>
    </source>
</evidence>
<dbReference type="AlphaFoldDB" id="A0A1T5BV02"/>
<dbReference type="InterPro" id="IPR020271">
    <property type="entry name" value="Uncharacterised_MJ1172"/>
</dbReference>
<dbReference type="STRING" id="623280.SAMN05660226_01772"/>
<sequence>MYQNWSAMETFIVHTENKAQANAIKAVLKASNITFEKTTEKPYNSEFVKKIQKSDQEYKAGQFKTIKTEDLWK</sequence>
<dbReference type="Pfam" id="PF10884">
    <property type="entry name" value="DUF2683"/>
    <property type="match status" value="1"/>
</dbReference>
<evidence type="ECO:0000313" key="1">
    <source>
        <dbReference type="EMBL" id="SKB50977.1"/>
    </source>
</evidence>
<proteinExistence type="predicted"/>
<organism evidence="1 2">
    <name type="scientific">Parapedobacter luteus</name>
    <dbReference type="NCBI Taxonomy" id="623280"/>
    <lineage>
        <taxon>Bacteria</taxon>
        <taxon>Pseudomonadati</taxon>
        <taxon>Bacteroidota</taxon>
        <taxon>Sphingobacteriia</taxon>
        <taxon>Sphingobacteriales</taxon>
        <taxon>Sphingobacteriaceae</taxon>
        <taxon>Parapedobacter</taxon>
    </lineage>
</organism>
<dbReference type="EMBL" id="FUYS01000003">
    <property type="protein sequence ID" value="SKB50977.1"/>
    <property type="molecule type" value="Genomic_DNA"/>
</dbReference>
<keyword evidence="2" id="KW-1185">Reference proteome</keyword>
<accession>A0A1T5BV02</accession>
<gene>
    <name evidence="1" type="ORF">SAMN05660226_01772</name>
</gene>
<name>A0A1T5BV02_9SPHI</name>
<reference evidence="1 2" key="1">
    <citation type="submission" date="2017-02" db="EMBL/GenBank/DDBJ databases">
        <authorList>
            <person name="Peterson S.W."/>
        </authorList>
    </citation>
    <scope>NUCLEOTIDE SEQUENCE [LARGE SCALE GENOMIC DNA]</scope>
    <source>
        <strain evidence="1 2">DSM 22899</strain>
    </source>
</reference>
<dbReference type="Proteomes" id="UP000190541">
    <property type="component" value="Unassembled WGS sequence"/>
</dbReference>